<evidence type="ECO:0000313" key="2">
    <source>
        <dbReference type="Proteomes" id="UP001652625"/>
    </source>
</evidence>
<dbReference type="RefSeq" id="XP_065646070.1">
    <property type="nucleotide sequence ID" value="XM_065789998.1"/>
</dbReference>
<name>A0ABM4B3I8_HYDVU</name>
<keyword evidence="2" id="KW-1185">Reference proteome</keyword>
<dbReference type="Proteomes" id="UP001652625">
    <property type="component" value="Chromosome 01"/>
</dbReference>
<evidence type="ECO:0000313" key="7">
    <source>
        <dbReference type="RefSeq" id="XP_065661791.1"/>
    </source>
</evidence>
<sequence length="663" mass="76244">MKRNRQEYMKSYMKRYRSVKAVSLISNYQTDLLSSSLNESSEAISLPEKESRDDFKELSVSISEYLSEGENGCQDDESNVCDFSSDFEFSETDIDSEPKPVYIICEELAQVAVKHNLTRDAINDILLILSQSGKFEKCDIPKDARTLIKTPSSIDVLSKCDGSYIYIGLKKGIDDIFAINNVEVDTNFITIDVNIDGLPIQRSNNLQFWPILCSIVNIISFPFLVAIYSGSAKPSSVHDFLQDFVTEVNNLTFNGLVINEKHYKFNLRSFICDAPARAFVRCCSGHTSKNGCERCTSVAECYERRIVYTNDNANLRTDAEFRSNAYPLHKNGNSPCLLINNLDMVRSFVIEPMHNLFLGVCRRFLFFLKFKSKIHISFAQQQLISNRMLDIAQSTPSDFVRQPRGLSEIERWKATEFRQFTLYTGIVVLEKILDNEVYNLFVAFAVAVRILHIEDDDDRNDLLPFAKKLFATFVHNSRKICGKSFVTFNVHNLLHIVDDAKYYNCSMNDISAFKFENYLQYLKKITRNAKYNPIVSVAKRFKERSILVHPSGYVIKSAICKISTFKRNKYFLSKDGMYCEVMEILLNEGEQKYSCNVISKHNLQPLFVTPINSGEWGIMKYSKFNKVKWKLTVLKRSDFLQKLYAMNNALGELTFFPVLHKIN</sequence>
<dbReference type="Proteomes" id="UP001652625">
    <property type="component" value="Chromosome 02"/>
</dbReference>
<keyword evidence="1" id="KW-0472">Membrane</keyword>
<dbReference type="PANTHER" id="PTHR33053">
    <property type="entry name" value="PROTEIN, PUTATIVE-RELATED"/>
    <property type="match status" value="1"/>
</dbReference>
<evidence type="ECO:0000256" key="1">
    <source>
        <dbReference type="SAM" id="Phobius"/>
    </source>
</evidence>
<evidence type="ECO:0000313" key="3">
    <source>
        <dbReference type="RefSeq" id="XP_065643386.1"/>
    </source>
</evidence>
<evidence type="ECO:0000313" key="5">
    <source>
        <dbReference type="RefSeq" id="XP_065646065.1"/>
    </source>
</evidence>
<reference evidence="2 3" key="1">
    <citation type="submission" date="2025-05" db="UniProtKB">
        <authorList>
            <consortium name="RefSeq"/>
        </authorList>
    </citation>
    <scope>NUCLEOTIDE SEQUENCE [LARGE SCALE GENOMIC DNA]</scope>
</reference>
<keyword evidence="1" id="KW-0812">Transmembrane</keyword>
<dbReference type="RefSeq" id="XP_065646065.1">
    <property type="nucleotide sequence ID" value="XM_065789993.1"/>
</dbReference>
<feature type="transmembrane region" description="Helical" evidence="1">
    <location>
        <begin position="208"/>
        <end position="228"/>
    </location>
</feature>
<dbReference type="RefSeq" id="XP_065643386.1">
    <property type="nucleotide sequence ID" value="XM_065787314.1"/>
</dbReference>
<dbReference type="RefSeq" id="XP_065661791.1">
    <property type="nucleotide sequence ID" value="XM_065805719.1"/>
</dbReference>
<gene>
    <name evidence="3" type="primary">LOC136075076</name>
    <name evidence="4" type="synonym">LOC136075403</name>
    <name evidence="5" type="synonym">LOC136076665</name>
    <name evidence="6" type="synonym">LOC136076668</name>
    <name evidence="7" type="synonym">LOC136084787</name>
</gene>
<dbReference type="GeneID" id="136075076"/>
<organism evidence="2 3">
    <name type="scientific">Hydra vulgaris</name>
    <name type="common">Hydra</name>
    <name type="synonym">Hydra attenuata</name>
    <dbReference type="NCBI Taxonomy" id="6087"/>
    <lineage>
        <taxon>Eukaryota</taxon>
        <taxon>Metazoa</taxon>
        <taxon>Cnidaria</taxon>
        <taxon>Hydrozoa</taxon>
        <taxon>Hydroidolina</taxon>
        <taxon>Anthoathecata</taxon>
        <taxon>Aplanulata</taxon>
        <taxon>Hydridae</taxon>
        <taxon>Hydra</taxon>
    </lineage>
</organism>
<dbReference type="RefSeq" id="XP_065644514.1">
    <property type="nucleotide sequence ID" value="XM_065788442.1"/>
</dbReference>
<protein>
    <submittedName>
        <fullName evidence="3">Uncharacterized protein LOC136075076</fullName>
    </submittedName>
    <submittedName>
        <fullName evidence="4">Uncharacterized protein LOC136075403</fullName>
    </submittedName>
    <submittedName>
        <fullName evidence="5">Uncharacterized protein LOC136076665</fullName>
    </submittedName>
    <submittedName>
        <fullName evidence="6">Uncharacterized protein LOC136076668</fullName>
    </submittedName>
    <submittedName>
        <fullName evidence="7">Uncharacterized protein LOC136084787</fullName>
    </submittedName>
</protein>
<dbReference type="Proteomes" id="UP001652625">
    <property type="component" value="Chromosome 09"/>
</dbReference>
<evidence type="ECO:0000313" key="4">
    <source>
        <dbReference type="RefSeq" id="XP_065644514.1"/>
    </source>
</evidence>
<proteinExistence type="predicted"/>
<keyword evidence="1" id="KW-1133">Transmembrane helix</keyword>
<evidence type="ECO:0000313" key="6">
    <source>
        <dbReference type="RefSeq" id="XP_065646070.1"/>
    </source>
</evidence>
<accession>A0ABM4B3I8</accession>